<gene>
    <name evidence="3" type="ORF">Sango_1231400</name>
</gene>
<dbReference type="EMBL" id="JACGWL010000006">
    <property type="protein sequence ID" value="KAK4401253.1"/>
    <property type="molecule type" value="Genomic_DNA"/>
</dbReference>
<evidence type="ECO:0000313" key="3">
    <source>
        <dbReference type="EMBL" id="KAK4401253.1"/>
    </source>
</evidence>
<evidence type="ECO:0000256" key="1">
    <source>
        <dbReference type="SAM" id="Coils"/>
    </source>
</evidence>
<comment type="caution">
    <text evidence="3">The sequence shown here is derived from an EMBL/GenBank/DDBJ whole genome shotgun (WGS) entry which is preliminary data.</text>
</comment>
<evidence type="ECO:0000256" key="2">
    <source>
        <dbReference type="SAM" id="MobiDB-lite"/>
    </source>
</evidence>
<protein>
    <submittedName>
        <fullName evidence="3">Trihelix transcription factor GTL1</fullName>
    </submittedName>
</protein>
<sequence length="331" mass="37261">MHSGFQIPEIEHRRRPHHHIVAPETSCTALLLSMNQTHNLEQIHGTLPTAQQLFLDQPVFLPPHLNAAGATSSSPFFPVKFKLDFNGSTCTSDNVDGAVSRGSEQYQVPEARHHSSLIGMPHSWQNQQDSAIKQAPFWEAEVSNENTDMVDGQEYREVTQKEAVTNCLDSKSRVLYGELEAIYQRPDAAESNQTSPPEILPVGSSGASIGELGASESMKNGKRKKRKGRGSEKMMMNPMAEFFEGLVKQVMDHQENLEKKCAQLIERLDEERREREEAWRSHEQARFEQEAEARARERASAASREAAIVSYLEKITGERISLPNNLKEMKP</sequence>
<dbReference type="PANTHER" id="PTHR21654">
    <property type="entry name" value="FI21293P1"/>
    <property type="match status" value="1"/>
</dbReference>
<keyword evidence="1" id="KW-0175">Coiled coil</keyword>
<proteinExistence type="predicted"/>
<keyword evidence="4" id="KW-1185">Reference proteome</keyword>
<organism evidence="3 4">
    <name type="scientific">Sesamum angolense</name>
    <dbReference type="NCBI Taxonomy" id="2727404"/>
    <lineage>
        <taxon>Eukaryota</taxon>
        <taxon>Viridiplantae</taxon>
        <taxon>Streptophyta</taxon>
        <taxon>Embryophyta</taxon>
        <taxon>Tracheophyta</taxon>
        <taxon>Spermatophyta</taxon>
        <taxon>Magnoliopsida</taxon>
        <taxon>eudicotyledons</taxon>
        <taxon>Gunneridae</taxon>
        <taxon>Pentapetalae</taxon>
        <taxon>asterids</taxon>
        <taxon>lamiids</taxon>
        <taxon>Lamiales</taxon>
        <taxon>Pedaliaceae</taxon>
        <taxon>Sesamum</taxon>
    </lineage>
</organism>
<feature type="region of interest" description="Disordered" evidence="2">
    <location>
        <begin position="279"/>
        <end position="301"/>
    </location>
</feature>
<dbReference type="Proteomes" id="UP001289374">
    <property type="component" value="Unassembled WGS sequence"/>
</dbReference>
<feature type="region of interest" description="Disordered" evidence="2">
    <location>
        <begin position="187"/>
        <end position="233"/>
    </location>
</feature>
<name>A0AAE2BXF4_9LAMI</name>
<reference evidence="3" key="2">
    <citation type="journal article" date="2024" name="Plant">
        <title>Genomic evolution and insights into agronomic trait innovations of Sesamum species.</title>
        <authorList>
            <person name="Miao H."/>
            <person name="Wang L."/>
            <person name="Qu L."/>
            <person name="Liu H."/>
            <person name="Sun Y."/>
            <person name="Le M."/>
            <person name="Wang Q."/>
            <person name="Wei S."/>
            <person name="Zheng Y."/>
            <person name="Lin W."/>
            <person name="Duan Y."/>
            <person name="Cao H."/>
            <person name="Xiong S."/>
            <person name="Wang X."/>
            <person name="Wei L."/>
            <person name="Li C."/>
            <person name="Ma Q."/>
            <person name="Ju M."/>
            <person name="Zhao R."/>
            <person name="Li G."/>
            <person name="Mu C."/>
            <person name="Tian Q."/>
            <person name="Mei H."/>
            <person name="Zhang T."/>
            <person name="Gao T."/>
            <person name="Zhang H."/>
        </authorList>
    </citation>
    <scope>NUCLEOTIDE SEQUENCE</scope>
    <source>
        <strain evidence="3">K16</strain>
    </source>
</reference>
<feature type="coiled-coil region" evidence="1">
    <location>
        <begin position="247"/>
        <end position="274"/>
    </location>
</feature>
<dbReference type="AlphaFoldDB" id="A0AAE2BXF4"/>
<evidence type="ECO:0000313" key="4">
    <source>
        <dbReference type="Proteomes" id="UP001289374"/>
    </source>
</evidence>
<feature type="compositionally biased region" description="Basic and acidic residues" evidence="2">
    <location>
        <begin position="279"/>
        <end position="299"/>
    </location>
</feature>
<accession>A0AAE2BXF4</accession>
<reference evidence="3" key="1">
    <citation type="submission" date="2020-06" db="EMBL/GenBank/DDBJ databases">
        <authorList>
            <person name="Li T."/>
            <person name="Hu X."/>
            <person name="Zhang T."/>
            <person name="Song X."/>
            <person name="Zhang H."/>
            <person name="Dai N."/>
            <person name="Sheng W."/>
            <person name="Hou X."/>
            <person name="Wei L."/>
        </authorList>
    </citation>
    <scope>NUCLEOTIDE SEQUENCE</scope>
    <source>
        <strain evidence="3">K16</strain>
        <tissue evidence="3">Leaf</tissue>
    </source>
</reference>
<dbReference type="PANTHER" id="PTHR21654:SF31">
    <property type="entry name" value="OS02G0104500 PROTEIN"/>
    <property type="match status" value="1"/>
</dbReference>